<dbReference type="Proteomes" id="UP001164539">
    <property type="component" value="Chromosome 6"/>
</dbReference>
<protein>
    <submittedName>
        <fullName evidence="1">Plastid-targeted protein 2</fullName>
    </submittedName>
</protein>
<proteinExistence type="predicted"/>
<comment type="caution">
    <text evidence="1">The sequence shown here is derived from an EMBL/GenBank/DDBJ whole genome shotgun (WGS) entry which is preliminary data.</text>
</comment>
<accession>A0ACC1Y0V5</accession>
<keyword evidence="2" id="KW-1185">Reference proteome</keyword>
<sequence length="181" mass="20396">MYRRSGPWRFIELFYCYRSSSSDVNGGIWRSKPAPPPAPAPAPPRFSFAVWARWVLGSILSLSLPFWKLKREKLKKIEGEAEMVVEEAETVAEVVEKVATAAEKLSADVADILPDHSKLKEAALFVERVSKETAHDAHLTKNFIHKVDELEQDLSNMETVIEPLVEKIVPHKSKVTNKSDS</sequence>
<gene>
    <name evidence="1" type="ORF">OWV82_011805</name>
</gene>
<name>A0ACC1Y0V5_MELAZ</name>
<evidence type="ECO:0000313" key="2">
    <source>
        <dbReference type="Proteomes" id="UP001164539"/>
    </source>
</evidence>
<evidence type="ECO:0000313" key="1">
    <source>
        <dbReference type="EMBL" id="KAJ4716843.1"/>
    </source>
</evidence>
<dbReference type="EMBL" id="CM051399">
    <property type="protein sequence ID" value="KAJ4716843.1"/>
    <property type="molecule type" value="Genomic_DNA"/>
</dbReference>
<organism evidence="1 2">
    <name type="scientific">Melia azedarach</name>
    <name type="common">Chinaberry tree</name>
    <dbReference type="NCBI Taxonomy" id="155640"/>
    <lineage>
        <taxon>Eukaryota</taxon>
        <taxon>Viridiplantae</taxon>
        <taxon>Streptophyta</taxon>
        <taxon>Embryophyta</taxon>
        <taxon>Tracheophyta</taxon>
        <taxon>Spermatophyta</taxon>
        <taxon>Magnoliopsida</taxon>
        <taxon>eudicotyledons</taxon>
        <taxon>Gunneridae</taxon>
        <taxon>Pentapetalae</taxon>
        <taxon>rosids</taxon>
        <taxon>malvids</taxon>
        <taxon>Sapindales</taxon>
        <taxon>Meliaceae</taxon>
        <taxon>Melia</taxon>
    </lineage>
</organism>
<reference evidence="1 2" key="1">
    <citation type="journal article" date="2023" name="Science">
        <title>Complex scaffold remodeling in plant triterpene biosynthesis.</title>
        <authorList>
            <person name="De La Pena R."/>
            <person name="Hodgson H."/>
            <person name="Liu J.C."/>
            <person name="Stephenson M.J."/>
            <person name="Martin A.C."/>
            <person name="Owen C."/>
            <person name="Harkess A."/>
            <person name="Leebens-Mack J."/>
            <person name="Jimenez L.E."/>
            <person name="Osbourn A."/>
            <person name="Sattely E.S."/>
        </authorList>
    </citation>
    <scope>NUCLEOTIDE SEQUENCE [LARGE SCALE GENOMIC DNA]</scope>
    <source>
        <strain evidence="2">cv. JPN11</strain>
        <tissue evidence="1">Leaf</tissue>
    </source>
</reference>